<protein>
    <recommendedName>
        <fullName evidence="3">SAM domain-containing protein</fullName>
    </recommendedName>
</protein>
<name>A0A2I1GCF1_9GLOM</name>
<dbReference type="SUPFAM" id="SSF47769">
    <property type="entry name" value="SAM/Pointed domain"/>
    <property type="match status" value="1"/>
</dbReference>
<gene>
    <name evidence="1" type="ORF">RhiirA4_418932</name>
</gene>
<comment type="caution">
    <text evidence="1">The sequence shown here is derived from an EMBL/GenBank/DDBJ whole genome shotgun (WGS) entry which is preliminary data.</text>
</comment>
<dbReference type="EMBL" id="LLXI01000313">
    <property type="protein sequence ID" value="PKY44303.1"/>
    <property type="molecule type" value="Genomic_DNA"/>
</dbReference>
<reference evidence="1 2" key="1">
    <citation type="submission" date="2015-10" db="EMBL/GenBank/DDBJ databases">
        <title>Genome analyses suggest a sexual origin of heterokaryosis in a supposedly ancient asexual fungus.</title>
        <authorList>
            <person name="Ropars J."/>
            <person name="Sedzielewska K."/>
            <person name="Noel J."/>
            <person name="Charron P."/>
            <person name="Farinelli L."/>
            <person name="Marton T."/>
            <person name="Kruger M."/>
            <person name="Pelin A."/>
            <person name="Brachmann A."/>
            <person name="Corradi N."/>
        </authorList>
    </citation>
    <scope>NUCLEOTIDE SEQUENCE [LARGE SCALE GENOMIC DNA]</scope>
    <source>
        <strain evidence="1 2">A4</strain>
    </source>
</reference>
<keyword evidence="2" id="KW-1185">Reference proteome</keyword>
<dbReference type="Gene3D" id="1.10.150.50">
    <property type="entry name" value="Transcription Factor, Ets-1"/>
    <property type="match status" value="1"/>
</dbReference>
<dbReference type="InterPro" id="IPR013761">
    <property type="entry name" value="SAM/pointed_sf"/>
</dbReference>
<dbReference type="AlphaFoldDB" id="A0A2I1GCF1"/>
<dbReference type="VEuPathDB" id="FungiDB:RhiirFUN_021521"/>
<accession>A0A2I1GCF1</accession>
<evidence type="ECO:0000313" key="2">
    <source>
        <dbReference type="Proteomes" id="UP000234323"/>
    </source>
</evidence>
<organism evidence="1 2">
    <name type="scientific">Rhizophagus irregularis</name>
    <dbReference type="NCBI Taxonomy" id="588596"/>
    <lineage>
        <taxon>Eukaryota</taxon>
        <taxon>Fungi</taxon>
        <taxon>Fungi incertae sedis</taxon>
        <taxon>Mucoromycota</taxon>
        <taxon>Glomeromycotina</taxon>
        <taxon>Glomeromycetes</taxon>
        <taxon>Glomerales</taxon>
        <taxon>Glomeraceae</taxon>
        <taxon>Rhizophagus</taxon>
    </lineage>
</organism>
<dbReference type="Proteomes" id="UP000234323">
    <property type="component" value="Unassembled WGS sequence"/>
</dbReference>
<evidence type="ECO:0000313" key="1">
    <source>
        <dbReference type="EMBL" id="PKY44303.1"/>
    </source>
</evidence>
<dbReference type="VEuPathDB" id="FungiDB:FUN_009695"/>
<dbReference type="VEuPathDB" id="FungiDB:RhiirA1_454906"/>
<proteinExistence type="predicted"/>
<evidence type="ECO:0008006" key="3">
    <source>
        <dbReference type="Google" id="ProtNLM"/>
    </source>
</evidence>
<sequence length="180" mass="20808">MSAMYKWSTEELISFLKSKDLRLDDEDFQVLREKKIDGVIFPNLTEEKLIEYGLKRGPAMMISMEVQKLPNHLSLSHGKINYFRLFPPSQWSLLDFSNWVSSCWPSTAEDTRKTNQFFFNTLYILRDDPSVSTEVLDVVTNLLTQKKKVLFGDSCGGKISKESARKPTELLNTCNRVKKD</sequence>